<gene>
    <name evidence="8" type="ORF">AU255_07615</name>
</gene>
<evidence type="ECO:0000313" key="8">
    <source>
        <dbReference type="EMBL" id="OQK17722.1"/>
    </source>
</evidence>
<evidence type="ECO:0000313" key="9">
    <source>
        <dbReference type="Proteomes" id="UP000191980"/>
    </source>
</evidence>
<keyword evidence="5" id="KW-0378">Hydrolase</keyword>
<evidence type="ECO:0000256" key="4">
    <source>
        <dbReference type="ARBA" id="ARBA00047645"/>
    </source>
</evidence>
<name>A0A1V8M870_9GAMM</name>
<dbReference type="InterPro" id="IPR036046">
    <property type="entry name" value="Acylphosphatase-like_dom_sf"/>
</dbReference>
<dbReference type="SUPFAM" id="SSF54975">
    <property type="entry name" value="Acylphosphatase/BLUF domain-like"/>
    <property type="match status" value="1"/>
</dbReference>
<comment type="caution">
    <text evidence="8">The sequence shown here is derived from an EMBL/GenBank/DDBJ whole genome shotgun (WGS) entry which is preliminary data.</text>
</comment>
<dbReference type="GO" id="GO:0003998">
    <property type="term" value="F:acylphosphatase activity"/>
    <property type="evidence" value="ECO:0007669"/>
    <property type="project" value="UniProtKB-EC"/>
</dbReference>
<evidence type="ECO:0000256" key="6">
    <source>
        <dbReference type="RuleBase" id="RU004168"/>
    </source>
</evidence>
<accession>A0A1V8M870</accession>
<comment type="catalytic activity">
    <reaction evidence="4 5">
        <text>an acyl phosphate + H2O = a carboxylate + phosphate + H(+)</text>
        <dbReference type="Rhea" id="RHEA:14965"/>
        <dbReference type="ChEBI" id="CHEBI:15377"/>
        <dbReference type="ChEBI" id="CHEBI:15378"/>
        <dbReference type="ChEBI" id="CHEBI:29067"/>
        <dbReference type="ChEBI" id="CHEBI:43474"/>
        <dbReference type="ChEBI" id="CHEBI:59918"/>
        <dbReference type="EC" id="3.6.1.7"/>
    </reaction>
</comment>
<reference evidence="8 9" key="1">
    <citation type="submission" date="2015-12" db="EMBL/GenBank/DDBJ databases">
        <authorList>
            <person name="Shamseldin A."/>
            <person name="Moawad H."/>
            <person name="Abd El-Rahim W.M."/>
            <person name="Sadowsky M.J."/>
        </authorList>
    </citation>
    <scope>NUCLEOTIDE SEQUENCE [LARGE SCALE GENOMIC DNA]</scope>
    <source>
        <strain evidence="8 9">WF1</strain>
    </source>
</reference>
<dbReference type="PANTHER" id="PTHR47268">
    <property type="entry name" value="ACYLPHOSPHATASE"/>
    <property type="match status" value="1"/>
</dbReference>
<proteinExistence type="inferred from homology"/>
<dbReference type="Pfam" id="PF00708">
    <property type="entry name" value="Acylphosphatase"/>
    <property type="match status" value="1"/>
</dbReference>
<feature type="active site" evidence="5">
    <location>
        <position position="38"/>
    </location>
</feature>
<evidence type="ECO:0000259" key="7">
    <source>
        <dbReference type="PROSITE" id="PS51160"/>
    </source>
</evidence>
<evidence type="ECO:0000256" key="1">
    <source>
        <dbReference type="ARBA" id="ARBA00005614"/>
    </source>
</evidence>
<evidence type="ECO:0000256" key="5">
    <source>
        <dbReference type="PROSITE-ProRule" id="PRU00520"/>
    </source>
</evidence>
<feature type="domain" description="Acylphosphatase-like" evidence="7">
    <location>
        <begin position="5"/>
        <end position="92"/>
    </location>
</feature>
<dbReference type="InterPro" id="IPR017968">
    <property type="entry name" value="Acylphosphatase_CS"/>
</dbReference>
<organism evidence="8 9">
    <name type="scientific">Methyloprofundus sedimenti</name>
    <dbReference type="NCBI Taxonomy" id="1420851"/>
    <lineage>
        <taxon>Bacteria</taxon>
        <taxon>Pseudomonadati</taxon>
        <taxon>Pseudomonadota</taxon>
        <taxon>Gammaproteobacteria</taxon>
        <taxon>Methylococcales</taxon>
        <taxon>Methylococcaceae</taxon>
        <taxon>Methyloprofundus</taxon>
    </lineage>
</organism>
<dbReference type="RefSeq" id="WP_080522332.1">
    <property type="nucleotide sequence ID" value="NZ_LPUF01000001.1"/>
</dbReference>
<protein>
    <recommendedName>
        <fullName evidence="3 5">acylphosphatase</fullName>
        <ecNumber evidence="2 5">3.6.1.7</ecNumber>
    </recommendedName>
</protein>
<dbReference type="AlphaFoldDB" id="A0A1V8M870"/>
<dbReference type="PROSITE" id="PS51160">
    <property type="entry name" value="ACYLPHOSPHATASE_3"/>
    <property type="match status" value="1"/>
</dbReference>
<dbReference type="Gene3D" id="3.30.70.100">
    <property type="match status" value="1"/>
</dbReference>
<dbReference type="InterPro" id="IPR001792">
    <property type="entry name" value="Acylphosphatase-like_dom"/>
</dbReference>
<dbReference type="PANTHER" id="PTHR47268:SF4">
    <property type="entry name" value="ACYLPHOSPHATASE"/>
    <property type="match status" value="1"/>
</dbReference>
<dbReference type="EC" id="3.6.1.7" evidence="2 5"/>
<evidence type="ECO:0000256" key="3">
    <source>
        <dbReference type="ARBA" id="ARBA00015991"/>
    </source>
</evidence>
<dbReference type="PROSITE" id="PS00150">
    <property type="entry name" value="ACYLPHOSPHATASE_1"/>
    <property type="match status" value="1"/>
</dbReference>
<dbReference type="STRING" id="1420851.AU255_07615"/>
<dbReference type="OrthoDB" id="5295388at2"/>
<dbReference type="InterPro" id="IPR020456">
    <property type="entry name" value="Acylphosphatase"/>
</dbReference>
<comment type="similarity">
    <text evidence="1 6">Belongs to the acylphosphatase family.</text>
</comment>
<evidence type="ECO:0000256" key="2">
    <source>
        <dbReference type="ARBA" id="ARBA00012150"/>
    </source>
</evidence>
<dbReference type="Proteomes" id="UP000191980">
    <property type="component" value="Unassembled WGS sequence"/>
</dbReference>
<sequence>MPIEHYKITVKGRVQGVFFRASTQKKASQLAVKGAVKNTPAGDVEIIATGEKKALQKFIQWCHKGPLAAKVTEVIVEPFTGSVDHTSFIIIKH</sequence>
<keyword evidence="9" id="KW-1185">Reference proteome</keyword>
<feature type="active site" evidence="5">
    <location>
        <position position="20"/>
    </location>
</feature>
<dbReference type="EMBL" id="LPUF01000001">
    <property type="protein sequence ID" value="OQK17722.1"/>
    <property type="molecule type" value="Genomic_DNA"/>
</dbReference>